<reference evidence="6" key="1">
    <citation type="submission" date="2019-05" db="EMBL/GenBank/DDBJ databases">
        <authorList>
            <person name="Naeem R."/>
            <person name="Antony C."/>
            <person name="Guan Q."/>
        </authorList>
    </citation>
    <scope>NUCLEOTIDE SEQUENCE</scope>
    <source>
        <strain evidence="6">2</strain>
    </source>
</reference>
<evidence type="ECO:0000256" key="4">
    <source>
        <dbReference type="PROSITE-ProRule" id="PRU00335"/>
    </source>
</evidence>
<dbReference type="InterPro" id="IPR009057">
    <property type="entry name" value="Homeodomain-like_sf"/>
</dbReference>
<dbReference type="PANTHER" id="PTHR30055:SF234">
    <property type="entry name" value="HTH-TYPE TRANSCRIPTIONAL REGULATOR BETI"/>
    <property type="match status" value="1"/>
</dbReference>
<organism evidence="6">
    <name type="scientific">Mycobacterium riyadhense</name>
    <dbReference type="NCBI Taxonomy" id="486698"/>
    <lineage>
        <taxon>Bacteria</taxon>
        <taxon>Bacillati</taxon>
        <taxon>Actinomycetota</taxon>
        <taxon>Actinomycetes</taxon>
        <taxon>Mycobacteriales</taxon>
        <taxon>Mycobacteriaceae</taxon>
        <taxon>Mycobacterium</taxon>
    </lineage>
</organism>
<dbReference type="AlphaFoldDB" id="A0A653EFP1"/>
<keyword evidence="1" id="KW-0805">Transcription regulation</keyword>
<accession>A0A653EFP1</accession>
<proteinExistence type="predicted"/>
<evidence type="ECO:0000259" key="5">
    <source>
        <dbReference type="PROSITE" id="PS50977"/>
    </source>
</evidence>
<dbReference type="GO" id="GO:0000976">
    <property type="term" value="F:transcription cis-regulatory region binding"/>
    <property type="evidence" value="ECO:0007669"/>
    <property type="project" value="TreeGrafter"/>
</dbReference>
<keyword evidence="3" id="KW-0804">Transcription</keyword>
<gene>
    <name evidence="6" type="primary">kstR2_4</name>
    <name evidence="6" type="ORF">BIN_B_01459</name>
</gene>
<dbReference type="InterPro" id="IPR050109">
    <property type="entry name" value="HTH-type_TetR-like_transc_reg"/>
</dbReference>
<dbReference type="InterPro" id="IPR023772">
    <property type="entry name" value="DNA-bd_HTH_TetR-type_CS"/>
</dbReference>
<evidence type="ECO:0000256" key="3">
    <source>
        <dbReference type="ARBA" id="ARBA00023163"/>
    </source>
</evidence>
<evidence type="ECO:0000256" key="2">
    <source>
        <dbReference type="ARBA" id="ARBA00023125"/>
    </source>
</evidence>
<protein>
    <submittedName>
        <fullName evidence="6">HTH-type transcriptional repressor KstR2</fullName>
    </submittedName>
</protein>
<keyword evidence="2 4" id="KW-0238">DNA-binding</keyword>
<dbReference type="PROSITE" id="PS01081">
    <property type="entry name" value="HTH_TETR_1"/>
    <property type="match status" value="1"/>
</dbReference>
<dbReference type="InterPro" id="IPR001647">
    <property type="entry name" value="HTH_TetR"/>
</dbReference>
<evidence type="ECO:0000256" key="1">
    <source>
        <dbReference type="ARBA" id="ARBA00023015"/>
    </source>
</evidence>
<evidence type="ECO:0000313" key="6">
    <source>
        <dbReference type="EMBL" id="VTO96278.1"/>
    </source>
</evidence>
<dbReference type="PROSITE" id="PS50977">
    <property type="entry name" value="HTH_TETR_2"/>
    <property type="match status" value="1"/>
</dbReference>
<dbReference type="Pfam" id="PF00440">
    <property type="entry name" value="TetR_N"/>
    <property type="match status" value="1"/>
</dbReference>
<feature type="DNA-binding region" description="H-T-H motif" evidence="4">
    <location>
        <begin position="38"/>
        <end position="57"/>
    </location>
</feature>
<name>A0A653EFP1_9MYCO</name>
<dbReference type="GO" id="GO:0003700">
    <property type="term" value="F:DNA-binding transcription factor activity"/>
    <property type="evidence" value="ECO:0007669"/>
    <property type="project" value="TreeGrafter"/>
</dbReference>
<dbReference type="SUPFAM" id="SSF46689">
    <property type="entry name" value="Homeodomain-like"/>
    <property type="match status" value="1"/>
</dbReference>
<sequence length="222" mass="24009">MANLAGMPMEAGRWSPTALRILGAAAELIAVRGYASTSTRDIAAAVGVEQPAIYKHFSAKRDILAALVRLAVEWPLELYANIIAMSVPAVVKLHRWLQESLNHLQASPYVLVSILITPDLQQDAFVTERELVAEIERALVGLIETGQAESDVRAMSPLSAARLVQALFDALALPEFAVSPDEIVEFAMTALLSDPTRLAEIRSAANALEIQMARPSTGRLNN</sequence>
<dbReference type="EMBL" id="LR589072">
    <property type="protein sequence ID" value="VTO96278.1"/>
    <property type="molecule type" value="Genomic_DNA"/>
</dbReference>
<dbReference type="PRINTS" id="PR00455">
    <property type="entry name" value="HTHTETR"/>
</dbReference>
<feature type="domain" description="HTH tetR-type" evidence="5">
    <location>
        <begin position="15"/>
        <end position="75"/>
    </location>
</feature>
<dbReference type="Gene3D" id="1.10.357.10">
    <property type="entry name" value="Tetracycline Repressor, domain 2"/>
    <property type="match status" value="1"/>
</dbReference>
<dbReference type="PANTHER" id="PTHR30055">
    <property type="entry name" value="HTH-TYPE TRANSCRIPTIONAL REGULATOR RUTR"/>
    <property type="match status" value="1"/>
</dbReference>